<dbReference type="Proteomes" id="UP001500621">
    <property type="component" value="Unassembled WGS sequence"/>
</dbReference>
<evidence type="ECO:0000313" key="4">
    <source>
        <dbReference type="Proteomes" id="UP001500621"/>
    </source>
</evidence>
<dbReference type="EMBL" id="BAABIM010000005">
    <property type="protein sequence ID" value="GAA4698648.1"/>
    <property type="molecule type" value="Genomic_DNA"/>
</dbReference>
<name>A0ABP8X0E3_9ACTN</name>
<keyword evidence="4" id="KW-1185">Reference proteome</keyword>
<feature type="chain" id="PRO_5046848282" evidence="2">
    <location>
        <begin position="23"/>
        <end position="416"/>
    </location>
</feature>
<keyword evidence="2" id="KW-0732">Signal</keyword>
<reference evidence="4" key="1">
    <citation type="journal article" date="2019" name="Int. J. Syst. Evol. Microbiol.">
        <title>The Global Catalogue of Microorganisms (GCM) 10K type strain sequencing project: providing services to taxonomists for standard genome sequencing and annotation.</title>
        <authorList>
            <consortium name="The Broad Institute Genomics Platform"/>
            <consortium name="The Broad Institute Genome Sequencing Center for Infectious Disease"/>
            <person name="Wu L."/>
            <person name="Ma J."/>
        </authorList>
    </citation>
    <scope>NUCLEOTIDE SEQUENCE [LARGE SCALE GENOMIC DNA]</scope>
    <source>
        <strain evidence="4">JCM 18127</strain>
    </source>
</reference>
<feature type="region of interest" description="Disordered" evidence="1">
    <location>
        <begin position="19"/>
        <end position="40"/>
    </location>
</feature>
<evidence type="ECO:0000256" key="1">
    <source>
        <dbReference type="SAM" id="MobiDB-lite"/>
    </source>
</evidence>
<sequence>MRTRTYVLAVTTLLLASACSTAEERRPSPTGSEPTGDDHGAVAGAQEVAEPQLHLLSIDTDGGVGTLDLLSEETSTLGDLAAPSAIATDGRYVLATVDEGVEVVDSGVWTWDHGDHSHYYRAEPRLLGTVPGDGPATVATGPLATAGSTGVLFPRSGEAVLLDNTALADGELVERFRLTLPPHDGLVAPLDDGAVVTVPDASGAVTHVELVDADGSTVDGTRTPCPAASGSITTTVGLVVGCADGALLWTAAADDGDDPAVEQIPYPDGASAPPATAFDGRKHRPTVAALAGREGFWLLDTRERSWQLHRTQEPLLQVVAVDDEDQHVVALDRTGRVRVHDGAAGRQLAATPPLLAPSLRDPEHRDGVSLVVDDGRAYVNAPAEGVVLEIDYADSARVARELTTPTSPAFVAETGR</sequence>
<dbReference type="SUPFAM" id="SSF50998">
    <property type="entry name" value="Quinoprotein alcohol dehydrogenase-like"/>
    <property type="match status" value="1"/>
</dbReference>
<feature type="signal peptide" evidence="2">
    <location>
        <begin position="1"/>
        <end position="22"/>
    </location>
</feature>
<dbReference type="InterPro" id="IPR011047">
    <property type="entry name" value="Quinoprotein_ADH-like_sf"/>
</dbReference>
<dbReference type="RefSeq" id="WP_345271814.1">
    <property type="nucleotide sequence ID" value="NZ_BAABIM010000005.1"/>
</dbReference>
<evidence type="ECO:0000256" key="2">
    <source>
        <dbReference type="SAM" id="SignalP"/>
    </source>
</evidence>
<dbReference type="PROSITE" id="PS51257">
    <property type="entry name" value="PROKAR_LIPOPROTEIN"/>
    <property type="match status" value="1"/>
</dbReference>
<organism evidence="3 4">
    <name type="scientific">Nocardioides nanhaiensis</name>
    <dbReference type="NCBI Taxonomy" id="1476871"/>
    <lineage>
        <taxon>Bacteria</taxon>
        <taxon>Bacillati</taxon>
        <taxon>Actinomycetota</taxon>
        <taxon>Actinomycetes</taxon>
        <taxon>Propionibacteriales</taxon>
        <taxon>Nocardioidaceae</taxon>
        <taxon>Nocardioides</taxon>
    </lineage>
</organism>
<keyword evidence="3" id="KW-0449">Lipoprotein</keyword>
<evidence type="ECO:0000313" key="3">
    <source>
        <dbReference type="EMBL" id="GAA4698648.1"/>
    </source>
</evidence>
<gene>
    <name evidence="3" type="ORF">GCM10023226_41550</name>
</gene>
<accession>A0ABP8X0E3</accession>
<comment type="caution">
    <text evidence="3">The sequence shown here is derived from an EMBL/GenBank/DDBJ whole genome shotgun (WGS) entry which is preliminary data.</text>
</comment>
<protein>
    <submittedName>
        <fullName evidence="3">Lipoprotein</fullName>
    </submittedName>
</protein>
<proteinExistence type="predicted"/>